<keyword evidence="3" id="KW-1185">Reference proteome</keyword>
<dbReference type="SUPFAM" id="SSF51556">
    <property type="entry name" value="Metallo-dependent hydrolases"/>
    <property type="match status" value="1"/>
</dbReference>
<dbReference type="Proteomes" id="UP000820669">
    <property type="component" value="Unassembled WGS sequence"/>
</dbReference>
<dbReference type="Pfam" id="PF04909">
    <property type="entry name" value="Amidohydro_2"/>
    <property type="match status" value="1"/>
</dbReference>
<feature type="domain" description="Amidohydrolase-related" evidence="1">
    <location>
        <begin position="93"/>
        <end position="321"/>
    </location>
</feature>
<dbReference type="PANTHER" id="PTHR42889">
    <property type="entry name" value="BLR3681 PROTEIN"/>
    <property type="match status" value="1"/>
</dbReference>
<sequence>MLDGAVVVDAVVHPYNLDPANQNPEAREQLEAVYGAHVVATGPDHPEHLLQRDEFFSDFPFEAIADSLFVESPVDLAIIHALPNLGFCIGDVTAPDRAAAFRDRHPDRFRLYATVDTPVTDAAIAQLERQVRELEVDGLKLYPAFFYDGGGAGWRLDGPDFATPLLEAAHDLGIRNVAVHKALWLPPAPRSAFDVDDVGGALERFTDMNFYMVHAGAAFLDRTAQLLARYPNLHATLESVFAYVVVRPAAFAKVLGTLLRSCSVDQLLFGSGTNLSHPAPLIDAFANYEFPADLVEEHGYPQLTAEDRRKIMGGNALRLHGIDEVAVRERTADDEFARERARGGHRPWGRLRERAAVQR</sequence>
<dbReference type="InterPro" id="IPR032466">
    <property type="entry name" value="Metal_Hydrolase"/>
</dbReference>
<evidence type="ECO:0000313" key="2">
    <source>
        <dbReference type="EMBL" id="NMI01115.1"/>
    </source>
</evidence>
<name>A0ABX1SJH1_9PSEU</name>
<evidence type="ECO:0000313" key="3">
    <source>
        <dbReference type="Proteomes" id="UP000820669"/>
    </source>
</evidence>
<evidence type="ECO:0000259" key="1">
    <source>
        <dbReference type="Pfam" id="PF04909"/>
    </source>
</evidence>
<dbReference type="Gene3D" id="3.20.20.140">
    <property type="entry name" value="Metal-dependent hydrolases"/>
    <property type="match status" value="1"/>
</dbReference>
<dbReference type="PANTHER" id="PTHR42889:SF1">
    <property type="entry name" value="BLR3681 PROTEIN"/>
    <property type="match status" value="1"/>
</dbReference>
<organism evidence="2 3">
    <name type="scientific">Pseudonocardia acidicola</name>
    <dbReference type="NCBI Taxonomy" id="2724939"/>
    <lineage>
        <taxon>Bacteria</taxon>
        <taxon>Bacillati</taxon>
        <taxon>Actinomycetota</taxon>
        <taxon>Actinomycetes</taxon>
        <taxon>Pseudonocardiales</taxon>
        <taxon>Pseudonocardiaceae</taxon>
        <taxon>Pseudonocardia</taxon>
    </lineage>
</organism>
<accession>A0ABX1SJH1</accession>
<protein>
    <submittedName>
        <fullName evidence="2">Amidohydrolase family protein</fullName>
    </submittedName>
</protein>
<comment type="caution">
    <text evidence="2">The sequence shown here is derived from an EMBL/GenBank/DDBJ whole genome shotgun (WGS) entry which is preliminary data.</text>
</comment>
<dbReference type="RefSeq" id="WP_169384576.1">
    <property type="nucleotide sequence ID" value="NZ_JAAXLA010000074.1"/>
</dbReference>
<dbReference type="EMBL" id="JAAXLA010000074">
    <property type="protein sequence ID" value="NMI01115.1"/>
    <property type="molecule type" value="Genomic_DNA"/>
</dbReference>
<dbReference type="InterPro" id="IPR006680">
    <property type="entry name" value="Amidohydro-rel"/>
</dbReference>
<gene>
    <name evidence="2" type="ORF">HF526_28000</name>
</gene>
<reference evidence="2 3" key="1">
    <citation type="submission" date="2020-04" db="EMBL/GenBank/DDBJ databases">
        <authorList>
            <person name="Klaysubun C."/>
            <person name="Duangmal K."/>
            <person name="Lipun K."/>
        </authorList>
    </citation>
    <scope>NUCLEOTIDE SEQUENCE [LARGE SCALE GENOMIC DNA]</scope>
    <source>
        <strain evidence="2 3">K10HN5</strain>
    </source>
</reference>
<proteinExistence type="predicted"/>